<evidence type="ECO:0000256" key="2">
    <source>
        <dbReference type="SAM" id="SignalP"/>
    </source>
</evidence>
<reference evidence="3 4" key="1">
    <citation type="submission" date="2019-05" db="EMBL/GenBank/DDBJ databases">
        <title>Emergence of the Ug99 lineage of the wheat stem rust pathogen through somatic hybridization.</title>
        <authorList>
            <person name="Li F."/>
            <person name="Upadhyaya N.M."/>
            <person name="Sperschneider J."/>
            <person name="Matny O."/>
            <person name="Nguyen-Phuc H."/>
            <person name="Mago R."/>
            <person name="Raley C."/>
            <person name="Miller M.E."/>
            <person name="Silverstein K.A.T."/>
            <person name="Henningsen E."/>
            <person name="Hirsch C.D."/>
            <person name="Visser B."/>
            <person name="Pretorius Z.A."/>
            <person name="Steffenson B.J."/>
            <person name="Schwessinger B."/>
            <person name="Dodds P.N."/>
            <person name="Figueroa M."/>
        </authorList>
    </citation>
    <scope>NUCLEOTIDE SEQUENCE [LARGE SCALE GENOMIC DNA]</scope>
    <source>
        <strain evidence="3">21-0</strain>
    </source>
</reference>
<protein>
    <submittedName>
        <fullName evidence="3">Uncharacterized protein</fullName>
    </submittedName>
</protein>
<dbReference type="EMBL" id="VSWC01000001">
    <property type="protein sequence ID" value="KAA1119645.1"/>
    <property type="molecule type" value="Genomic_DNA"/>
</dbReference>
<feature type="chain" id="PRO_5023013496" evidence="2">
    <location>
        <begin position="19"/>
        <end position="253"/>
    </location>
</feature>
<comment type="caution">
    <text evidence="3">The sequence shown here is derived from an EMBL/GenBank/DDBJ whole genome shotgun (WGS) entry which is preliminary data.</text>
</comment>
<dbReference type="AlphaFoldDB" id="A0A5B0R3Q9"/>
<feature type="coiled-coil region" evidence="1">
    <location>
        <begin position="77"/>
        <end position="111"/>
    </location>
</feature>
<keyword evidence="4" id="KW-1185">Reference proteome</keyword>
<keyword evidence="1" id="KW-0175">Coiled coil</keyword>
<keyword evidence="2" id="KW-0732">Signal</keyword>
<accession>A0A5B0R3Q9</accession>
<gene>
    <name evidence="3" type="ORF">PGT21_030779</name>
</gene>
<organism evidence="3 4">
    <name type="scientific">Puccinia graminis f. sp. tritici</name>
    <dbReference type="NCBI Taxonomy" id="56615"/>
    <lineage>
        <taxon>Eukaryota</taxon>
        <taxon>Fungi</taxon>
        <taxon>Dikarya</taxon>
        <taxon>Basidiomycota</taxon>
        <taxon>Pucciniomycotina</taxon>
        <taxon>Pucciniomycetes</taxon>
        <taxon>Pucciniales</taxon>
        <taxon>Pucciniaceae</taxon>
        <taxon>Puccinia</taxon>
    </lineage>
</organism>
<sequence>MLFQFVLITAWYISTSFGSTNVATTTETGVGGIMIQSSSFEESTPSDNPAGKETQKEYWEGRLAHQRVKPSIDKTKFEAFCNKMRQSKEQLNLLKEETEDLQRENRFFEIRIEGSDSPKKFSKLSDFLAKSKEFISIFKKLNFCKILGVNPNFSKMQYLISLLQQDQNHAQFLKDLPDAAFQSIANHTWRKLGSDYINEIKELITYHGIDREDLKTWKYEEFKFHDLSPKSPPPIPCCYVLWNRFYSKLVLAL</sequence>
<evidence type="ECO:0000313" key="3">
    <source>
        <dbReference type="EMBL" id="KAA1119645.1"/>
    </source>
</evidence>
<feature type="signal peptide" evidence="2">
    <location>
        <begin position="1"/>
        <end position="18"/>
    </location>
</feature>
<dbReference type="OrthoDB" id="10629928at2759"/>
<name>A0A5B0R3Q9_PUCGR</name>
<evidence type="ECO:0000313" key="4">
    <source>
        <dbReference type="Proteomes" id="UP000324748"/>
    </source>
</evidence>
<dbReference type="Proteomes" id="UP000324748">
    <property type="component" value="Unassembled WGS sequence"/>
</dbReference>
<evidence type="ECO:0000256" key="1">
    <source>
        <dbReference type="SAM" id="Coils"/>
    </source>
</evidence>
<proteinExistence type="predicted"/>